<evidence type="ECO:0000313" key="2">
    <source>
        <dbReference type="EMBL" id="MED6211463.1"/>
    </source>
</evidence>
<accession>A0ABU6YS62</accession>
<evidence type="ECO:0000256" key="1">
    <source>
        <dbReference type="SAM" id="MobiDB-lite"/>
    </source>
</evidence>
<name>A0ABU6YS62_9FABA</name>
<sequence length="162" mass="18021">GSKSSPHHAVCLAKAVNGKLPQSPPIPGFSFKASHSVSGVGVPRDEIVNIQEQNMYCPYGDWKGEQPQVRRGRLIPPPQAPPAPQEEQYPPSPPPQPIASEIFASSVQRPPEPSLREVMRYLHRQERLQINTQSMLRNVFLHTTFRNLLPVTSSKDDSDPES</sequence>
<protein>
    <submittedName>
        <fullName evidence="2">Uncharacterized protein</fullName>
    </submittedName>
</protein>
<comment type="caution">
    <text evidence="2">The sequence shown here is derived from an EMBL/GenBank/DDBJ whole genome shotgun (WGS) entry which is preliminary data.</text>
</comment>
<keyword evidence="3" id="KW-1185">Reference proteome</keyword>
<proteinExistence type="predicted"/>
<dbReference type="EMBL" id="JASCZI010242560">
    <property type="protein sequence ID" value="MED6211463.1"/>
    <property type="molecule type" value="Genomic_DNA"/>
</dbReference>
<reference evidence="2 3" key="1">
    <citation type="journal article" date="2023" name="Plants (Basel)">
        <title>Bridging the Gap: Combining Genomics and Transcriptomics Approaches to Understand Stylosanthes scabra, an Orphan Legume from the Brazilian Caatinga.</title>
        <authorList>
            <person name="Ferreira-Neto J.R.C."/>
            <person name="da Silva M.D."/>
            <person name="Binneck E."/>
            <person name="de Melo N.F."/>
            <person name="da Silva R.H."/>
            <person name="de Melo A.L.T.M."/>
            <person name="Pandolfi V."/>
            <person name="Bustamante F.O."/>
            <person name="Brasileiro-Vidal A.C."/>
            <person name="Benko-Iseppon A.M."/>
        </authorList>
    </citation>
    <scope>NUCLEOTIDE SEQUENCE [LARGE SCALE GENOMIC DNA]</scope>
    <source>
        <tissue evidence="2">Leaves</tissue>
    </source>
</reference>
<feature type="region of interest" description="Disordered" evidence="1">
    <location>
        <begin position="59"/>
        <end position="99"/>
    </location>
</feature>
<organism evidence="2 3">
    <name type="scientific">Stylosanthes scabra</name>
    <dbReference type="NCBI Taxonomy" id="79078"/>
    <lineage>
        <taxon>Eukaryota</taxon>
        <taxon>Viridiplantae</taxon>
        <taxon>Streptophyta</taxon>
        <taxon>Embryophyta</taxon>
        <taxon>Tracheophyta</taxon>
        <taxon>Spermatophyta</taxon>
        <taxon>Magnoliopsida</taxon>
        <taxon>eudicotyledons</taxon>
        <taxon>Gunneridae</taxon>
        <taxon>Pentapetalae</taxon>
        <taxon>rosids</taxon>
        <taxon>fabids</taxon>
        <taxon>Fabales</taxon>
        <taxon>Fabaceae</taxon>
        <taxon>Papilionoideae</taxon>
        <taxon>50 kb inversion clade</taxon>
        <taxon>dalbergioids sensu lato</taxon>
        <taxon>Dalbergieae</taxon>
        <taxon>Pterocarpus clade</taxon>
        <taxon>Stylosanthes</taxon>
    </lineage>
</organism>
<gene>
    <name evidence="2" type="ORF">PIB30_073855</name>
</gene>
<feature type="non-terminal residue" evidence="2">
    <location>
        <position position="1"/>
    </location>
</feature>
<evidence type="ECO:0000313" key="3">
    <source>
        <dbReference type="Proteomes" id="UP001341840"/>
    </source>
</evidence>
<dbReference type="Proteomes" id="UP001341840">
    <property type="component" value="Unassembled WGS sequence"/>
</dbReference>
<feature type="compositionally biased region" description="Pro residues" evidence="1">
    <location>
        <begin position="75"/>
        <end position="97"/>
    </location>
</feature>